<dbReference type="Proteomes" id="UP001188597">
    <property type="component" value="Unassembled WGS sequence"/>
</dbReference>
<evidence type="ECO:0000313" key="3">
    <source>
        <dbReference type="Proteomes" id="UP001188597"/>
    </source>
</evidence>
<keyword evidence="3" id="KW-1185">Reference proteome</keyword>
<comment type="caution">
    <text evidence="2">The sequence shown here is derived from an EMBL/GenBank/DDBJ whole genome shotgun (WGS) entry which is preliminary data.</text>
</comment>
<dbReference type="EMBL" id="JAVXUP010001375">
    <property type="protein sequence ID" value="KAK3012461.1"/>
    <property type="molecule type" value="Genomic_DNA"/>
</dbReference>
<name>A0AA88VNI9_9ASTE</name>
<dbReference type="AlphaFoldDB" id="A0AA88VNI9"/>
<accession>A0AA88VNI9</accession>
<organism evidence="2 3">
    <name type="scientific">Escallonia herrerae</name>
    <dbReference type="NCBI Taxonomy" id="1293975"/>
    <lineage>
        <taxon>Eukaryota</taxon>
        <taxon>Viridiplantae</taxon>
        <taxon>Streptophyta</taxon>
        <taxon>Embryophyta</taxon>
        <taxon>Tracheophyta</taxon>
        <taxon>Spermatophyta</taxon>
        <taxon>Magnoliopsida</taxon>
        <taxon>eudicotyledons</taxon>
        <taxon>Gunneridae</taxon>
        <taxon>Pentapetalae</taxon>
        <taxon>asterids</taxon>
        <taxon>campanulids</taxon>
        <taxon>Escalloniales</taxon>
        <taxon>Escalloniaceae</taxon>
        <taxon>Escallonia</taxon>
    </lineage>
</organism>
<evidence type="ECO:0000313" key="2">
    <source>
        <dbReference type="EMBL" id="KAK3012461.1"/>
    </source>
</evidence>
<feature type="compositionally biased region" description="Polar residues" evidence="1">
    <location>
        <begin position="44"/>
        <end position="71"/>
    </location>
</feature>
<proteinExistence type="predicted"/>
<evidence type="ECO:0000256" key="1">
    <source>
        <dbReference type="SAM" id="MobiDB-lite"/>
    </source>
</evidence>
<reference evidence="2" key="1">
    <citation type="submission" date="2022-12" db="EMBL/GenBank/DDBJ databases">
        <title>Draft genome assemblies for two species of Escallonia (Escalloniales).</title>
        <authorList>
            <person name="Chanderbali A."/>
            <person name="Dervinis C."/>
            <person name="Anghel I."/>
            <person name="Soltis D."/>
            <person name="Soltis P."/>
            <person name="Zapata F."/>
        </authorList>
    </citation>
    <scope>NUCLEOTIDE SEQUENCE</scope>
    <source>
        <strain evidence="2">UCBG64.0493</strain>
        <tissue evidence="2">Leaf</tissue>
    </source>
</reference>
<feature type="region of interest" description="Disordered" evidence="1">
    <location>
        <begin position="41"/>
        <end position="96"/>
    </location>
</feature>
<gene>
    <name evidence="2" type="ORF">RJ639_007972</name>
</gene>
<sequence>MQNQTQLDHDDVALKNKMAAASECGSSDMLGGLLSRSGGYYGVNKSTSGSKHGSNVQNVSSKDLNAGGQNLESEDGPTGNSKGIRIGIKESGKRADEDHLVEREAASIKFRQKRKERCFEKKSRKKLADHRPRALRDSLFDIQYLLAKKSKACRTA</sequence>
<feature type="compositionally biased region" description="Basic and acidic residues" evidence="1">
    <location>
        <begin position="87"/>
        <end position="96"/>
    </location>
</feature>
<protein>
    <submittedName>
        <fullName evidence="2">Uncharacterized protein</fullName>
    </submittedName>
</protein>